<keyword evidence="1" id="KW-0472">Membrane</keyword>
<organism evidence="2 3">
    <name type="scientific">Trichinella patagoniensis</name>
    <dbReference type="NCBI Taxonomy" id="990121"/>
    <lineage>
        <taxon>Eukaryota</taxon>
        <taxon>Metazoa</taxon>
        <taxon>Ecdysozoa</taxon>
        <taxon>Nematoda</taxon>
        <taxon>Enoplea</taxon>
        <taxon>Dorylaimia</taxon>
        <taxon>Trichinellida</taxon>
        <taxon>Trichinellidae</taxon>
        <taxon>Trichinella</taxon>
    </lineage>
</organism>
<evidence type="ECO:0000313" key="2">
    <source>
        <dbReference type="EMBL" id="KRY10471.1"/>
    </source>
</evidence>
<feature type="transmembrane region" description="Helical" evidence="1">
    <location>
        <begin position="38"/>
        <end position="56"/>
    </location>
</feature>
<accession>A0A0V0ZD52</accession>
<dbReference type="AlphaFoldDB" id="A0A0V0ZD52"/>
<evidence type="ECO:0000313" key="3">
    <source>
        <dbReference type="Proteomes" id="UP000054783"/>
    </source>
</evidence>
<keyword evidence="3" id="KW-1185">Reference proteome</keyword>
<dbReference type="EMBL" id="JYDQ01000229">
    <property type="protein sequence ID" value="KRY10471.1"/>
    <property type="molecule type" value="Genomic_DNA"/>
</dbReference>
<keyword evidence="1" id="KW-1133">Transmembrane helix</keyword>
<gene>
    <name evidence="2" type="ORF">T12_6520</name>
</gene>
<dbReference type="Proteomes" id="UP000054783">
    <property type="component" value="Unassembled WGS sequence"/>
</dbReference>
<keyword evidence="1" id="KW-0812">Transmembrane</keyword>
<reference evidence="2 3" key="1">
    <citation type="submission" date="2015-01" db="EMBL/GenBank/DDBJ databases">
        <title>Evolution of Trichinella species and genotypes.</title>
        <authorList>
            <person name="Korhonen P.K."/>
            <person name="Edoardo P."/>
            <person name="Giuseppe L.R."/>
            <person name="Gasser R.B."/>
        </authorList>
    </citation>
    <scope>NUCLEOTIDE SEQUENCE [LARGE SCALE GENOMIC DNA]</scope>
    <source>
        <strain evidence="2">ISS2496</strain>
    </source>
</reference>
<name>A0A0V0ZD52_9BILA</name>
<evidence type="ECO:0000256" key="1">
    <source>
        <dbReference type="SAM" id="Phobius"/>
    </source>
</evidence>
<proteinExistence type="predicted"/>
<sequence>MNVARLLNQFRRLQFSQIQHEVASQAFSHLYVKIDNLYILYIQPYTMFVALLFYIFMKKENHLGRHASVAGCVNDFLEKIPFTPILENWKSLKIGYSNLTKAID</sequence>
<comment type="caution">
    <text evidence="2">The sequence shown here is derived from an EMBL/GenBank/DDBJ whole genome shotgun (WGS) entry which is preliminary data.</text>
</comment>
<protein>
    <submittedName>
        <fullName evidence="2">Uncharacterized protein</fullName>
    </submittedName>
</protein>